<evidence type="ECO:0000313" key="7">
    <source>
        <dbReference type="Proteomes" id="UP000054321"/>
    </source>
</evidence>
<dbReference type="OrthoDB" id="655030at2759"/>
<name>A0A0C3GZN2_OIDMZ</name>
<dbReference type="InterPro" id="IPR036188">
    <property type="entry name" value="FAD/NAD-bd_sf"/>
</dbReference>
<evidence type="ECO:0000256" key="3">
    <source>
        <dbReference type="ARBA" id="ARBA00023002"/>
    </source>
</evidence>
<reference evidence="7" key="2">
    <citation type="submission" date="2015-01" db="EMBL/GenBank/DDBJ databases">
        <title>Evolutionary Origins and Diversification of the Mycorrhizal Mutualists.</title>
        <authorList>
            <consortium name="DOE Joint Genome Institute"/>
            <consortium name="Mycorrhizal Genomics Consortium"/>
            <person name="Kohler A."/>
            <person name="Kuo A."/>
            <person name="Nagy L.G."/>
            <person name="Floudas D."/>
            <person name="Copeland A."/>
            <person name="Barry K.W."/>
            <person name="Cichocki N."/>
            <person name="Veneault-Fourrey C."/>
            <person name="LaButti K."/>
            <person name="Lindquist E.A."/>
            <person name="Lipzen A."/>
            <person name="Lundell T."/>
            <person name="Morin E."/>
            <person name="Murat C."/>
            <person name="Riley R."/>
            <person name="Ohm R."/>
            <person name="Sun H."/>
            <person name="Tunlid A."/>
            <person name="Henrissat B."/>
            <person name="Grigoriev I.V."/>
            <person name="Hibbett D.S."/>
            <person name="Martin F."/>
        </authorList>
    </citation>
    <scope>NUCLEOTIDE SEQUENCE [LARGE SCALE GENOMIC DNA]</scope>
    <source>
        <strain evidence="7">Zn</strain>
    </source>
</reference>
<keyword evidence="3" id="KW-0560">Oxidoreductase</keyword>
<keyword evidence="2" id="KW-0274">FAD</keyword>
<keyword evidence="1" id="KW-0285">Flavoprotein</keyword>
<dbReference type="STRING" id="913774.A0A0C3GZN2"/>
<protein>
    <recommendedName>
        <fullName evidence="5">FAD-binding domain-containing protein</fullName>
    </recommendedName>
</protein>
<dbReference type="HOGENOM" id="CLU_2306877_0_0_1"/>
<dbReference type="InterPro" id="IPR002938">
    <property type="entry name" value="FAD-bd"/>
</dbReference>
<dbReference type="Proteomes" id="UP000054321">
    <property type="component" value="Unassembled WGS sequence"/>
</dbReference>
<dbReference type="GO" id="GO:0004497">
    <property type="term" value="F:monooxygenase activity"/>
    <property type="evidence" value="ECO:0007669"/>
    <property type="project" value="UniProtKB-KW"/>
</dbReference>
<gene>
    <name evidence="6" type="ORF">OIDMADRAFT_59473</name>
</gene>
<sequence length="100" mass="10759">MRSGSVMLQSHIGIIGAGPGGLTLARLLQLQSIPFTIYDKDTSPSARTEGGSLDLQTESGQRALEAAGLMDQFNRVARYQGQDAKLLDKHGNIHIEHLST</sequence>
<dbReference type="EMBL" id="KN832886">
    <property type="protein sequence ID" value="KIM95691.1"/>
    <property type="molecule type" value="Genomic_DNA"/>
</dbReference>
<keyword evidence="4" id="KW-0503">Monooxygenase</keyword>
<proteinExistence type="predicted"/>
<dbReference type="Pfam" id="PF01494">
    <property type="entry name" value="FAD_binding_3"/>
    <property type="match status" value="1"/>
</dbReference>
<organism evidence="6 7">
    <name type="scientific">Oidiodendron maius (strain Zn)</name>
    <dbReference type="NCBI Taxonomy" id="913774"/>
    <lineage>
        <taxon>Eukaryota</taxon>
        <taxon>Fungi</taxon>
        <taxon>Dikarya</taxon>
        <taxon>Ascomycota</taxon>
        <taxon>Pezizomycotina</taxon>
        <taxon>Leotiomycetes</taxon>
        <taxon>Leotiomycetes incertae sedis</taxon>
        <taxon>Myxotrichaceae</taxon>
        <taxon>Oidiodendron</taxon>
    </lineage>
</organism>
<evidence type="ECO:0000259" key="5">
    <source>
        <dbReference type="Pfam" id="PF01494"/>
    </source>
</evidence>
<dbReference type="InParanoid" id="A0A0C3GZN2"/>
<evidence type="ECO:0000256" key="2">
    <source>
        <dbReference type="ARBA" id="ARBA00022827"/>
    </source>
</evidence>
<feature type="domain" description="FAD-binding" evidence="5">
    <location>
        <begin position="12"/>
        <end position="81"/>
    </location>
</feature>
<evidence type="ECO:0000313" key="6">
    <source>
        <dbReference type="EMBL" id="KIM95691.1"/>
    </source>
</evidence>
<accession>A0A0C3GZN2</accession>
<evidence type="ECO:0000256" key="4">
    <source>
        <dbReference type="ARBA" id="ARBA00023033"/>
    </source>
</evidence>
<dbReference type="SUPFAM" id="SSF51905">
    <property type="entry name" value="FAD/NAD(P)-binding domain"/>
    <property type="match status" value="1"/>
</dbReference>
<evidence type="ECO:0000256" key="1">
    <source>
        <dbReference type="ARBA" id="ARBA00022630"/>
    </source>
</evidence>
<keyword evidence="7" id="KW-1185">Reference proteome</keyword>
<dbReference type="GO" id="GO:0071949">
    <property type="term" value="F:FAD binding"/>
    <property type="evidence" value="ECO:0007669"/>
    <property type="project" value="InterPro"/>
</dbReference>
<dbReference type="PANTHER" id="PTHR46972">
    <property type="entry name" value="MONOOXYGENASE ASQM-RELATED"/>
    <property type="match status" value="1"/>
</dbReference>
<dbReference type="PANTHER" id="PTHR46972:SF1">
    <property type="entry name" value="FAD DEPENDENT OXIDOREDUCTASE DOMAIN-CONTAINING PROTEIN"/>
    <property type="match status" value="1"/>
</dbReference>
<reference evidence="6 7" key="1">
    <citation type="submission" date="2014-04" db="EMBL/GenBank/DDBJ databases">
        <authorList>
            <consortium name="DOE Joint Genome Institute"/>
            <person name="Kuo A."/>
            <person name="Martino E."/>
            <person name="Perotto S."/>
            <person name="Kohler A."/>
            <person name="Nagy L.G."/>
            <person name="Floudas D."/>
            <person name="Copeland A."/>
            <person name="Barry K.W."/>
            <person name="Cichocki N."/>
            <person name="Veneault-Fourrey C."/>
            <person name="LaButti K."/>
            <person name="Lindquist E.A."/>
            <person name="Lipzen A."/>
            <person name="Lundell T."/>
            <person name="Morin E."/>
            <person name="Murat C."/>
            <person name="Sun H."/>
            <person name="Tunlid A."/>
            <person name="Henrissat B."/>
            <person name="Grigoriev I.V."/>
            <person name="Hibbett D.S."/>
            <person name="Martin F."/>
            <person name="Nordberg H.P."/>
            <person name="Cantor M.N."/>
            <person name="Hua S.X."/>
        </authorList>
    </citation>
    <scope>NUCLEOTIDE SEQUENCE [LARGE SCALE GENOMIC DNA]</scope>
    <source>
        <strain evidence="6 7">Zn</strain>
    </source>
</reference>
<dbReference type="AlphaFoldDB" id="A0A0C3GZN2"/>
<dbReference type="Gene3D" id="3.50.50.60">
    <property type="entry name" value="FAD/NAD(P)-binding domain"/>
    <property type="match status" value="1"/>
</dbReference>